<dbReference type="PANTHER" id="PTHR32044:SF80">
    <property type="entry name" value="XYLOGLUCAN GLYCOSYLTRANSFERASE 2-RELATED"/>
    <property type="match status" value="1"/>
</dbReference>
<name>A0ABY7S2P9_9FLAO</name>
<proteinExistence type="predicted"/>
<evidence type="ECO:0000256" key="4">
    <source>
        <dbReference type="ARBA" id="ARBA00022989"/>
    </source>
</evidence>
<dbReference type="Pfam" id="PF13641">
    <property type="entry name" value="Glyco_tranf_2_3"/>
    <property type="match status" value="1"/>
</dbReference>
<keyword evidence="4 6" id="KW-1133">Transmembrane helix</keyword>
<gene>
    <name evidence="7" type="ORF">MUN68_014305</name>
</gene>
<dbReference type="SUPFAM" id="SSF53448">
    <property type="entry name" value="Nucleotide-diphospho-sugar transferases"/>
    <property type="match status" value="1"/>
</dbReference>
<dbReference type="InterPro" id="IPR029044">
    <property type="entry name" value="Nucleotide-diphossugar_trans"/>
</dbReference>
<feature type="transmembrane region" description="Helical" evidence="6">
    <location>
        <begin position="5"/>
        <end position="24"/>
    </location>
</feature>
<evidence type="ECO:0000256" key="6">
    <source>
        <dbReference type="SAM" id="Phobius"/>
    </source>
</evidence>
<feature type="transmembrane region" description="Helical" evidence="6">
    <location>
        <begin position="311"/>
        <end position="336"/>
    </location>
</feature>
<evidence type="ECO:0000256" key="3">
    <source>
        <dbReference type="ARBA" id="ARBA00022692"/>
    </source>
</evidence>
<feature type="transmembrane region" description="Helical" evidence="6">
    <location>
        <begin position="345"/>
        <end position="367"/>
    </location>
</feature>
<reference evidence="7 8" key="1">
    <citation type="submission" date="2023-01" db="EMBL/GenBank/DDBJ databases">
        <title>Psychroserpens ponticola sp. nov., isolated from seawater.</title>
        <authorList>
            <person name="Kristyanto S."/>
            <person name="Jung J."/>
            <person name="Kim J.M."/>
            <person name="Jeon C.O."/>
        </authorList>
    </citation>
    <scope>NUCLEOTIDE SEQUENCE [LARGE SCALE GENOMIC DNA]</scope>
    <source>
        <strain evidence="7 8">MSW6</strain>
    </source>
</reference>
<dbReference type="CDD" id="cd06437">
    <property type="entry name" value="CESA_CaSu_A2"/>
    <property type="match status" value="1"/>
</dbReference>
<protein>
    <submittedName>
        <fullName evidence="7">Glycosyltransferase family 2 protein</fullName>
    </submittedName>
</protein>
<keyword evidence="8" id="KW-1185">Reference proteome</keyword>
<evidence type="ECO:0000256" key="1">
    <source>
        <dbReference type="ARBA" id="ARBA00004308"/>
    </source>
</evidence>
<keyword evidence="3 6" id="KW-0812">Transmembrane</keyword>
<comment type="subcellular location">
    <subcellularLocation>
        <location evidence="1">Endomembrane system</location>
    </subcellularLocation>
</comment>
<dbReference type="PANTHER" id="PTHR32044">
    <property type="entry name" value="GLUCOMANNAN 4-BETA-MANNOSYLTRANSFERASE 9"/>
    <property type="match status" value="1"/>
</dbReference>
<evidence type="ECO:0000313" key="8">
    <source>
        <dbReference type="Proteomes" id="UP001202717"/>
    </source>
</evidence>
<dbReference type="Proteomes" id="UP001202717">
    <property type="component" value="Chromosome"/>
</dbReference>
<feature type="transmembrane region" description="Helical" evidence="6">
    <location>
        <begin position="444"/>
        <end position="465"/>
    </location>
</feature>
<evidence type="ECO:0000313" key="7">
    <source>
        <dbReference type="EMBL" id="WCO03686.1"/>
    </source>
</evidence>
<dbReference type="Gene3D" id="3.90.550.10">
    <property type="entry name" value="Spore Coat Polysaccharide Biosynthesis Protein SpsA, Chain A"/>
    <property type="match status" value="1"/>
</dbReference>
<accession>A0ABY7S2P9</accession>
<feature type="transmembrane region" description="Helical" evidence="6">
    <location>
        <begin position="379"/>
        <end position="398"/>
    </location>
</feature>
<evidence type="ECO:0000256" key="5">
    <source>
        <dbReference type="ARBA" id="ARBA00023136"/>
    </source>
</evidence>
<keyword evidence="5 6" id="KW-0472">Membrane</keyword>
<evidence type="ECO:0000256" key="2">
    <source>
        <dbReference type="ARBA" id="ARBA00022679"/>
    </source>
</evidence>
<organism evidence="7 8">
    <name type="scientific">Psychroserpens ponticola</name>
    <dbReference type="NCBI Taxonomy" id="2932268"/>
    <lineage>
        <taxon>Bacteria</taxon>
        <taxon>Pseudomonadati</taxon>
        <taxon>Bacteroidota</taxon>
        <taxon>Flavobacteriia</taxon>
        <taxon>Flavobacteriales</taxon>
        <taxon>Flavobacteriaceae</taxon>
        <taxon>Psychroserpens</taxon>
    </lineage>
</organism>
<feature type="transmembrane region" description="Helical" evidence="6">
    <location>
        <begin position="471"/>
        <end position="489"/>
    </location>
</feature>
<keyword evidence="2" id="KW-0808">Transferase</keyword>
<dbReference type="EMBL" id="CP116221">
    <property type="protein sequence ID" value="WCO03686.1"/>
    <property type="molecule type" value="Genomic_DNA"/>
</dbReference>
<sequence>MYLQYIIIVIYTIAIVLIFMYSLAQLNLLFNYLSSKKANKYCDTFDLSKLEEVPFVTIQLPVYNEMYVMDRLLDNIALIDYPKDKLEIQVLDDSTDETIETTKQHIEEIKATGLDIKHIIRTDRSGFKAGALKEGLKIAKGEFIAIFDADFLPKPNWLKRTIPYFKDDQIGVVQTRWSHINRNYSILTKIQAFALDAHFTLEQVGRNSKGHFINFNGTAGVWRKDCIIDSGNWEGDTLTEDLDLSYRAQLKNWKFKYLEDVETPAELPVVISAARSQQFRWNKGGAENFRKMFKRVVNSKNISVKTKTHGLLHLLNSTMFLNIFIVAVLSIPMLYIKNEYSHLRFYFYFMSFFVMSTVIFFICYWFMYKQIYGSGFKKFFSYVGMFFTFFSIAMGFSLHNSIAVIEGHIGKRSEFVRTPKFNISTIKDSWKGNKYLRKKLSPHVILEGILMLYFAFGLYSAFVVGDQGGDFGLFPFHLMLFLGFGYVFFKSISSKM</sequence>